<feature type="domain" description="Calcineurin-like phosphoesterase" evidence="6">
    <location>
        <begin position="5"/>
        <end position="169"/>
    </location>
</feature>
<dbReference type="Gene3D" id="3.60.21.10">
    <property type="match status" value="1"/>
</dbReference>
<dbReference type="RefSeq" id="WP_195211875.1">
    <property type="nucleotide sequence ID" value="NZ_BQNN01000001.1"/>
</dbReference>
<keyword evidence="2" id="KW-0378">Hydrolase</keyword>
<evidence type="ECO:0000256" key="5">
    <source>
        <dbReference type="SAM" id="Coils"/>
    </source>
</evidence>
<dbReference type="PANTHER" id="PTHR42988">
    <property type="entry name" value="PHOSPHOHYDROLASE"/>
    <property type="match status" value="1"/>
</dbReference>
<dbReference type="GO" id="GO:0046872">
    <property type="term" value="F:metal ion binding"/>
    <property type="evidence" value="ECO:0007669"/>
    <property type="project" value="UniProtKB-KW"/>
</dbReference>
<keyword evidence="1" id="KW-0479">Metal-binding</keyword>
<dbReference type="InterPro" id="IPR029052">
    <property type="entry name" value="Metallo-depent_PP-like"/>
</dbReference>
<dbReference type="SUPFAM" id="SSF56300">
    <property type="entry name" value="Metallo-dependent phosphatases"/>
    <property type="match status" value="1"/>
</dbReference>
<organism evidence="7 8">
    <name type="scientific">Bacteroides thetaiotaomicron</name>
    <dbReference type="NCBI Taxonomy" id="818"/>
    <lineage>
        <taxon>Bacteria</taxon>
        <taxon>Pseudomonadati</taxon>
        <taxon>Bacteroidota</taxon>
        <taxon>Bacteroidia</taxon>
        <taxon>Bacteroidales</taxon>
        <taxon>Bacteroidaceae</taxon>
        <taxon>Bacteroides</taxon>
    </lineage>
</organism>
<evidence type="ECO:0000256" key="3">
    <source>
        <dbReference type="ARBA" id="ARBA00023004"/>
    </source>
</evidence>
<evidence type="ECO:0000256" key="4">
    <source>
        <dbReference type="ARBA" id="ARBA00025742"/>
    </source>
</evidence>
<accession>A0A6I0S443</accession>
<gene>
    <name evidence="7" type="ORF">GAN59_23235</name>
</gene>
<dbReference type="GO" id="GO:0016787">
    <property type="term" value="F:hydrolase activity"/>
    <property type="evidence" value="ECO:0007669"/>
    <property type="project" value="UniProtKB-KW"/>
</dbReference>
<evidence type="ECO:0000259" key="6">
    <source>
        <dbReference type="Pfam" id="PF00149"/>
    </source>
</evidence>
<protein>
    <recommendedName>
        <fullName evidence="6">Calcineurin-like phosphoesterase domain-containing protein</fullName>
    </recommendedName>
</protein>
<comment type="similarity">
    <text evidence="4">Belongs to the cyclic nucleotide phosphodiesterase class-III family.</text>
</comment>
<dbReference type="Proteomes" id="UP000488521">
    <property type="component" value="Unassembled WGS sequence"/>
</dbReference>
<keyword evidence="5" id="KW-0175">Coiled coil</keyword>
<dbReference type="PANTHER" id="PTHR42988:SF2">
    <property type="entry name" value="CYCLIC NUCLEOTIDE PHOSPHODIESTERASE CBUA0032-RELATED"/>
    <property type="match status" value="1"/>
</dbReference>
<dbReference type="InterPro" id="IPR004843">
    <property type="entry name" value="Calcineurin-like_PHP"/>
</dbReference>
<dbReference type="EMBL" id="WCRS01000029">
    <property type="protein sequence ID" value="KAB4468844.1"/>
    <property type="molecule type" value="Genomic_DNA"/>
</dbReference>
<comment type="caution">
    <text evidence="7">The sequence shown here is derived from an EMBL/GenBank/DDBJ whole genome shotgun (WGS) entry which is preliminary data.</text>
</comment>
<reference evidence="7 8" key="1">
    <citation type="journal article" date="2019" name="Nat. Med.">
        <title>A library of human gut bacterial isolates paired with longitudinal multiomics data enables mechanistic microbiome research.</title>
        <authorList>
            <person name="Poyet M."/>
            <person name="Groussin M."/>
            <person name="Gibbons S.M."/>
            <person name="Avila-Pacheco J."/>
            <person name="Jiang X."/>
            <person name="Kearney S.M."/>
            <person name="Perrotta A.R."/>
            <person name="Berdy B."/>
            <person name="Zhao S."/>
            <person name="Lieberman T.D."/>
            <person name="Swanson P.K."/>
            <person name="Smith M."/>
            <person name="Roesemann S."/>
            <person name="Alexander J.E."/>
            <person name="Rich S.A."/>
            <person name="Livny J."/>
            <person name="Vlamakis H."/>
            <person name="Clish C."/>
            <person name="Bullock K."/>
            <person name="Deik A."/>
            <person name="Scott J."/>
            <person name="Pierce K.A."/>
            <person name="Xavier R.J."/>
            <person name="Alm E.J."/>
        </authorList>
    </citation>
    <scope>NUCLEOTIDE SEQUENCE [LARGE SCALE GENOMIC DNA]</scope>
    <source>
        <strain evidence="7 8">BIOML-A156</strain>
    </source>
</reference>
<sequence>MNKVSILHISDLHKDENDDYQHLLASLENDIDKCLKTEKIRKPDIIVVSGDIVKGAEGANADSEINRQYDEAKLFLEKLVDIFLNGDKRKIVIVPGNHDINREISKTSMMEVSLLEEDVKYMYKKLRDNSSMVRWDWSNLKFYKITDIDIYNKRFKNFAEFYDNFYENIRKFPEKPEEQSCIYQLDDLKIAFIGFNSCCYLDNLNTSGCIHPTCLTRLNSELKQLYERGYLLIGVWHHHTTGSPNESNYLDKRILSAMIDRKIFLGLHGHQHICGIANEFKSFLNEESLFLISAGTIYGGQKELPYGAKRQYNILEITFDDEINVTVHSREDQDVNIFSIPSWNKGSIGSNRESYIKFNLPKLPDYKINMDILIDKILKEAESDENLYQTCEKLISLGTSHKIVRKFLLDFLSKLQDYDKIYSIFIEPQNVEEAVALLNATIEMNEKTKINSVLRNSFICNSVDLSITYLRNEAQRLINK</sequence>
<evidence type="ECO:0000313" key="8">
    <source>
        <dbReference type="Proteomes" id="UP000488521"/>
    </source>
</evidence>
<keyword evidence="3" id="KW-0408">Iron</keyword>
<feature type="coiled-coil region" evidence="5">
    <location>
        <begin position="10"/>
        <end position="37"/>
    </location>
</feature>
<evidence type="ECO:0000256" key="1">
    <source>
        <dbReference type="ARBA" id="ARBA00022723"/>
    </source>
</evidence>
<name>A0A6I0S443_BACT4</name>
<dbReference type="Pfam" id="PF00149">
    <property type="entry name" value="Metallophos"/>
    <property type="match status" value="1"/>
</dbReference>
<dbReference type="AlphaFoldDB" id="A0A6I0S443"/>
<evidence type="ECO:0000256" key="2">
    <source>
        <dbReference type="ARBA" id="ARBA00022801"/>
    </source>
</evidence>
<evidence type="ECO:0000313" key="7">
    <source>
        <dbReference type="EMBL" id="KAB4468844.1"/>
    </source>
</evidence>
<proteinExistence type="inferred from homology"/>
<dbReference type="InterPro" id="IPR050884">
    <property type="entry name" value="CNP_phosphodiesterase-III"/>
</dbReference>